<sequence>MTATLLESNVSKSRLYRWRIEEEKLSTTDRRRRAFRKGKAKLSAPEPEIKQWVLERSSLNRALQVRDVQRKALERAKNAGIENFKASNGWVHMKRNNRSVRRPTGVGQPLPNGAVEKIAAFREFVMDATSGLTPSSVGNMDEVPKPFDITYGRTQLFQEP</sequence>
<name>A0AAJ7L8R0_9ACAR</name>
<gene>
    <name evidence="4" type="primary">LOC108865222</name>
</gene>
<evidence type="ECO:0000313" key="3">
    <source>
        <dbReference type="Proteomes" id="UP000694867"/>
    </source>
</evidence>
<dbReference type="GO" id="GO:0003677">
    <property type="term" value="F:DNA binding"/>
    <property type="evidence" value="ECO:0007669"/>
    <property type="project" value="UniProtKB-KW"/>
</dbReference>
<organism evidence="3 4">
    <name type="scientific">Galendromus occidentalis</name>
    <name type="common">western predatory mite</name>
    <dbReference type="NCBI Taxonomy" id="34638"/>
    <lineage>
        <taxon>Eukaryota</taxon>
        <taxon>Metazoa</taxon>
        <taxon>Ecdysozoa</taxon>
        <taxon>Arthropoda</taxon>
        <taxon>Chelicerata</taxon>
        <taxon>Arachnida</taxon>
        <taxon>Acari</taxon>
        <taxon>Parasitiformes</taxon>
        <taxon>Mesostigmata</taxon>
        <taxon>Gamasina</taxon>
        <taxon>Phytoseioidea</taxon>
        <taxon>Phytoseiidae</taxon>
        <taxon>Typhlodrominae</taxon>
        <taxon>Galendromus</taxon>
    </lineage>
</organism>
<dbReference type="GeneID" id="108865222"/>
<protein>
    <submittedName>
        <fullName evidence="4">Uncharacterized protein LOC108865222</fullName>
    </submittedName>
</protein>
<dbReference type="RefSeq" id="XP_018497548.1">
    <property type="nucleotide sequence ID" value="XM_018642032.1"/>
</dbReference>
<evidence type="ECO:0000259" key="2">
    <source>
        <dbReference type="PROSITE" id="PS51253"/>
    </source>
</evidence>
<dbReference type="KEGG" id="goe:108865222"/>
<accession>A0AAJ7L8R0</accession>
<feature type="domain" description="HTH CENPB-type" evidence="2">
    <location>
        <begin position="33"/>
        <end position="104"/>
    </location>
</feature>
<evidence type="ECO:0000256" key="1">
    <source>
        <dbReference type="ARBA" id="ARBA00023125"/>
    </source>
</evidence>
<keyword evidence="1" id="KW-0238">DNA-binding</keyword>
<dbReference type="InterPro" id="IPR006600">
    <property type="entry name" value="HTH_CenpB_DNA-bd_dom"/>
</dbReference>
<reference evidence="4" key="1">
    <citation type="submission" date="2025-08" db="UniProtKB">
        <authorList>
            <consortium name="RefSeq"/>
        </authorList>
    </citation>
    <scope>IDENTIFICATION</scope>
</reference>
<dbReference type="Pfam" id="PF03221">
    <property type="entry name" value="HTH_Tnp_Tc5"/>
    <property type="match status" value="1"/>
</dbReference>
<dbReference type="Gene3D" id="1.10.10.60">
    <property type="entry name" value="Homeodomain-like"/>
    <property type="match status" value="1"/>
</dbReference>
<proteinExistence type="predicted"/>
<dbReference type="AlphaFoldDB" id="A0AAJ7L8R0"/>
<evidence type="ECO:0000313" key="4">
    <source>
        <dbReference type="RefSeq" id="XP_018497548.1"/>
    </source>
</evidence>
<dbReference type="Proteomes" id="UP000694867">
    <property type="component" value="Unplaced"/>
</dbReference>
<keyword evidence="3" id="KW-1185">Reference proteome</keyword>
<dbReference type="PROSITE" id="PS51253">
    <property type="entry name" value="HTH_CENPB"/>
    <property type="match status" value="1"/>
</dbReference>